<dbReference type="GO" id="GO:0015074">
    <property type="term" value="P:DNA integration"/>
    <property type="evidence" value="ECO:0007669"/>
    <property type="project" value="InterPro"/>
</dbReference>
<gene>
    <name evidence="2" type="ORF">LEP1GSC050_1798</name>
</gene>
<comment type="caution">
    <text evidence="2">The sequence shown here is derived from an EMBL/GenBank/DDBJ whole genome shotgun (WGS) entry which is preliminary data.</text>
</comment>
<dbReference type="GO" id="GO:0003676">
    <property type="term" value="F:nucleic acid binding"/>
    <property type="evidence" value="ECO:0007669"/>
    <property type="project" value="InterPro"/>
</dbReference>
<proteinExistence type="predicted"/>
<dbReference type="SUPFAM" id="SSF53098">
    <property type="entry name" value="Ribonuclease H-like"/>
    <property type="match status" value="1"/>
</dbReference>
<sequence>MKRKTIRNRYHSDFKLAVFLGITDYEIIDSLPKSTIHSFRNLSPNEFRSLIGHSYSDSQFFDPEYLMLLKKIANAKTFIRILKAALRAKKCLLSIQRFPQRIAYDLQTKERIIRTIEKIRDTIGFEKSLRYFNISKAAYYLWLFEFRSQCDAAVSNLCLRRFPLQISNSEIEALKRLVYEKIQLGWPFSVIWGYGVRHRIIRFSKSTFMRYVRALGLYLLQSKFKKIRKTGFLTSEPNQVWHADITIYTTKDNVKAYIYFLVDNFSKFILGCEVKQYVSSRVCTEMIQEAYRRFGSKISKVTIPDLFPLLNLNLSKETNYINLMVDGGPENKGDVDRLISGDKLPINKIIAQKDVSFSNSQIEALNKILKYQFLHKQDIPNIQTLQKMIYSWIPIYNSQRPNRSGKYLLTPEEVYNGKKVDHLGVEQNFIDARRARILQNQKASCGAC</sequence>
<evidence type="ECO:0000259" key="1">
    <source>
        <dbReference type="PROSITE" id="PS50994"/>
    </source>
</evidence>
<dbReference type="EMBL" id="AHMO02000011">
    <property type="protein sequence ID" value="EQA43391.1"/>
    <property type="molecule type" value="Genomic_DNA"/>
</dbReference>
<dbReference type="Proteomes" id="UP000015454">
    <property type="component" value="Unassembled WGS sequence"/>
</dbReference>
<accession>T0F635</accession>
<dbReference type="Pfam" id="PF13683">
    <property type="entry name" value="rve_3"/>
    <property type="match status" value="1"/>
</dbReference>
<organism evidence="2 3">
    <name type="scientific">Leptospira broomii serovar Hurstbridge str. 5399</name>
    <dbReference type="NCBI Taxonomy" id="1049789"/>
    <lineage>
        <taxon>Bacteria</taxon>
        <taxon>Pseudomonadati</taxon>
        <taxon>Spirochaetota</taxon>
        <taxon>Spirochaetia</taxon>
        <taxon>Leptospirales</taxon>
        <taxon>Leptospiraceae</taxon>
        <taxon>Leptospira</taxon>
    </lineage>
</organism>
<dbReference type="InterPro" id="IPR012337">
    <property type="entry name" value="RNaseH-like_sf"/>
</dbReference>
<dbReference type="PANTHER" id="PTHR46889">
    <property type="entry name" value="TRANSPOSASE INSF FOR INSERTION SEQUENCE IS3B-RELATED"/>
    <property type="match status" value="1"/>
</dbReference>
<dbReference type="STRING" id="1049789.LEP1GSC050_1798"/>
<dbReference type="InterPro" id="IPR050900">
    <property type="entry name" value="Transposase_IS3/IS150/IS904"/>
</dbReference>
<evidence type="ECO:0000313" key="2">
    <source>
        <dbReference type="EMBL" id="EQA43391.1"/>
    </source>
</evidence>
<reference evidence="2" key="1">
    <citation type="submission" date="2013-05" db="EMBL/GenBank/DDBJ databases">
        <authorList>
            <person name="Harkins D.M."/>
            <person name="Durkin A.S."/>
            <person name="Brinkac L.M."/>
            <person name="Haft D.H."/>
            <person name="Selengut J.D."/>
            <person name="Sanka R."/>
            <person name="DePew J."/>
            <person name="Purushe J."/>
            <person name="Hartskeerl R.A."/>
            <person name="Ahmed A."/>
            <person name="van der Linden H."/>
            <person name="Goris M.G.A."/>
            <person name="Vinetz J.M."/>
            <person name="Sutton G.G."/>
            <person name="Nierman W.C."/>
            <person name="Fouts D.E."/>
        </authorList>
    </citation>
    <scope>NUCLEOTIDE SEQUENCE [LARGE SCALE GENOMIC DNA]</scope>
    <source>
        <strain evidence="2">5399</strain>
    </source>
</reference>
<dbReference type="RefSeq" id="WP_010570198.1">
    <property type="nucleotide sequence ID" value="NZ_AHMO02000011.1"/>
</dbReference>
<dbReference type="Gene3D" id="3.30.420.10">
    <property type="entry name" value="Ribonuclease H-like superfamily/Ribonuclease H"/>
    <property type="match status" value="1"/>
</dbReference>
<dbReference type="AlphaFoldDB" id="T0F635"/>
<dbReference type="InterPro" id="IPR036397">
    <property type="entry name" value="RNaseH_sf"/>
</dbReference>
<dbReference type="Pfam" id="PF00665">
    <property type="entry name" value="rve"/>
    <property type="match status" value="1"/>
</dbReference>
<dbReference type="InterPro" id="IPR001584">
    <property type="entry name" value="Integrase_cat-core"/>
</dbReference>
<dbReference type="PANTHER" id="PTHR46889:SF5">
    <property type="entry name" value="INTEGRASE PROTEIN"/>
    <property type="match status" value="1"/>
</dbReference>
<dbReference type="PROSITE" id="PS50994">
    <property type="entry name" value="INTEGRASE"/>
    <property type="match status" value="1"/>
</dbReference>
<evidence type="ECO:0000313" key="3">
    <source>
        <dbReference type="Proteomes" id="UP000015454"/>
    </source>
</evidence>
<feature type="domain" description="Integrase catalytic" evidence="1">
    <location>
        <begin position="233"/>
        <end position="419"/>
    </location>
</feature>
<name>T0F635_9LEPT</name>
<keyword evidence="3" id="KW-1185">Reference proteome</keyword>
<protein>
    <submittedName>
        <fullName evidence="2">Integrase core domain protein</fullName>
    </submittedName>
</protein>